<reference evidence="3" key="2">
    <citation type="submission" date="2020-05" db="UniProtKB">
        <authorList>
            <consortium name="EnsemblMetazoa"/>
        </authorList>
    </citation>
    <scope>IDENTIFICATION</scope>
</reference>
<evidence type="ECO:0000313" key="3">
    <source>
        <dbReference type="EnsemblMetazoa" id="ASIC015971-PA"/>
    </source>
</evidence>
<dbReference type="VEuPathDB" id="VectorBase:ASIC015971"/>
<keyword evidence="2" id="KW-0808">Transferase</keyword>
<dbReference type="Proteomes" id="UP000030765">
    <property type="component" value="Unassembled WGS sequence"/>
</dbReference>
<evidence type="ECO:0000256" key="1">
    <source>
        <dbReference type="SAM" id="MobiDB-lite"/>
    </source>
</evidence>
<organism evidence="2">
    <name type="scientific">Anopheles sinensis</name>
    <name type="common">Mosquito</name>
    <dbReference type="NCBI Taxonomy" id="74873"/>
    <lineage>
        <taxon>Eukaryota</taxon>
        <taxon>Metazoa</taxon>
        <taxon>Ecdysozoa</taxon>
        <taxon>Arthropoda</taxon>
        <taxon>Hexapoda</taxon>
        <taxon>Insecta</taxon>
        <taxon>Pterygota</taxon>
        <taxon>Neoptera</taxon>
        <taxon>Endopterygota</taxon>
        <taxon>Diptera</taxon>
        <taxon>Nematocera</taxon>
        <taxon>Culicoidea</taxon>
        <taxon>Culicidae</taxon>
        <taxon>Anophelinae</taxon>
        <taxon>Anopheles</taxon>
    </lineage>
</organism>
<evidence type="ECO:0000313" key="2">
    <source>
        <dbReference type="EMBL" id="KFB47912.1"/>
    </source>
</evidence>
<proteinExistence type="predicted"/>
<dbReference type="AlphaFoldDB" id="A0A084WCG8"/>
<keyword evidence="4" id="KW-1185">Reference proteome</keyword>
<reference evidence="2 4" key="1">
    <citation type="journal article" date="2014" name="BMC Genomics">
        <title>Genome sequence of Anopheles sinensis provides insight into genetics basis of mosquito competence for malaria parasites.</title>
        <authorList>
            <person name="Zhou D."/>
            <person name="Zhang D."/>
            <person name="Ding G."/>
            <person name="Shi L."/>
            <person name="Hou Q."/>
            <person name="Ye Y."/>
            <person name="Xu Y."/>
            <person name="Zhou H."/>
            <person name="Xiong C."/>
            <person name="Li S."/>
            <person name="Yu J."/>
            <person name="Hong S."/>
            <person name="Yu X."/>
            <person name="Zou P."/>
            <person name="Chen C."/>
            <person name="Chang X."/>
            <person name="Wang W."/>
            <person name="Lv Y."/>
            <person name="Sun Y."/>
            <person name="Ma L."/>
            <person name="Shen B."/>
            <person name="Zhu C."/>
        </authorList>
    </citation>
    <scope>NUCLEOTIDE SEQUENCE [LARGE SCALE GENOMIC DNA]</scope>
</reference>
<sequence length="83" mass="8847">MHPSGGAADTRGLQRSAGSDNKPTMPEEYARTLQKLSTSSEPFVDESMRSGAGVSLELKSILQMDARNASDDSISCTCHDVTN</sequence>
<feature type="region of interest" description="Disordered" evidence="1">
    <location>
        <begin position="1"/>
        <end position="50"/>
    </location>
</feature>
<name>A0A084WCG8_ANOSI</name>
<accession>A0A084WCG8</accession>
<gene>
    <name evidence="2" type="ORF">ZHAS_00015971</name>
</gene>
<protein>
    <submittedName>
        <fullName evidence="2 3">Putative N-acetyltransferase</fullName>
    </submittedName>
</protein>
<dbReference type="EMBL" id="KE525335">
    <property type="protein sequence ID" value="KFB47912.1"/>
    <property type="molecule type" value="Genomic_DNA"/>
</dbReference>
<dbReference type="EMBL" id="ATLV01022668">
    <property type="status" value="NOT_ANNOTATED_CDS"/>
    <property type="molecule type" value="Genomic_DNA"/>
</dbReference>
<evidence type="ECO:0000313" key="4">
    <source>
        <dbReference type="Proteomes" id="UP000030765"/>
    </source>
</evidence>
<dbReference type="EnsemblMetazoa" id="ASIC015971-RA">
    <property type="protein sequence ID" value="ASIC015971-PA"/>
    <property type="gene ID" value="ASIC015971"/>
</dbReference>
<dbReference type="GO" id="GO:0016740">
    <property type="term" value="F:transferase activity"/>
    <property type="evidence" value="ECO:0007669"/>
    <property type="project" value="UniProtKB-KW"/>
</dbReference>